<feature type="domain" description="DUF7136" evidence="1">
    <location>
        <begin position="2"/>
        <end position="62"/>
    </location>
</feature>
<sequence length="209" mass="22098">MSVVLSIQNLALASSLNLDLFYMISPVGDCNNSVPTLLNLNWANISDSDPYFVYNSTVLNNEGMILTTNIFYVIINFTIDGIIFTTKNGSPELDLAAATDGDTCAKGIGTWDVENTLNSTSMSWGHDNCAALPKHSPKSASNPCGVKLNSTAASSISAALTAAACAGPNSTVSCKADENAAGVLQIPGECLVNGGFRYVYETTKKYLNY</sequence>
<protein>
    <recommendedName>
        <fullName evidence="1">DUF7136 domain-containing protein</fullName>
    </recommendedName>
</protein>
<comment type="caution">
    <text evidence="2">The sequence shown here is derived from an EMBL/GenBank/DDBJ whole genome shotgun (WGS) entry which is preliminary data.</text>
</comment>
<evidence type="ECO:0000313" key="2">
    <source>
        <dbReference type="EMBL" id="KAJ5480545.1"/>
    </source>
</evidence>
<dbReference type="Proteomes" id="UP001147760">
    <property type="component" value="Unassembled WGS sequence"/>
</dbReference>
<organism evidence="2 3">
    <name type="scientific">Penicillium desertorum</name>
    <dbReference type="NCBI Taxonomy" id="1303715"/>
    <lineage>
        <taxon>Eukaryota</taxon>
        <taxon>Fungi</taxon>
        <taxon>Dikarya</taxon>
        <taxon>Ascomycota</taxon>
        <taxon>Pezizomycotina</taxon>
        <taxon>Eurotiomycetes</taxon>
        <taxon>Eurotiomycetidae</taxon>
        <taxon>Eurotiales</taxon>
        <taxon>Aspergillaceae</taxon>
        <taxon>Penicillium</taxon>
    </lineage>
</organism>
<dbReference type="InterPro" id="IPR055560">
    <property type="entry name" value="DUF7136"/>
</dbReference>
<name>A0A9X0BRX9_9EURO</name>
<dbReference type="Pfam" id="PF23584">
    <property type="entry name" value="DUF7136"/>
    <property type="match status" value="2"/>
</dbReference>
<proteinExistence type="predicted"/>
<accession>A0A9X0BRX9</accession>
<reference evidence="2" key="1">
    <citation type="submission" date="2022-12" db="EMBL/GenBank/DDBJ databases">
        <authorList>
            <person name="Petersen C."/>
        </authorList>
    </citation>
    <scope>NUCLEOTIDE SEQUENCE</scope>
    <source>
        <strain evidence="2">IBT 17660</strain>
    </source>
</reference>
<dbReference type="OrthoDB" id="4318338at2759"/>
<feature type="domain" description="DUF7136" evidence="1">
    <location>
        <begin position="76"/>
        <end position="174"/>
    </location>
</feature>
<evidence type="ECO:0000259" key="1">
    <source>
        <dbReference type="Pfam" id="PF23584"/>
    </source>
</evidence>
<reference evidence="2" key="2">
    <citation type="journal article" date="2023" name="IMA Fungus">
        <title>Comparative genomic study of the Penicillium genus elucidates a diverse pangenome and 15 lateral gene transfer events.</title>
        <authorList>
            <person name="Petersen C."/>
            <person name="Sorensen T."/>
            <person name="Nielsen M.R."/>
            <person name="Sondergaard T.E."/>
            <person name="Sorensen J.L."/>
            <person name="Fitzpatrick D.A."/>
            <person name="Frisvad J.C."/>
            <person name="Nielsen K.L."/>
        </authorList>
    </citation>
    <scope>NUCLEOTIDE SEQUENCE</scope>
    <source>
        <strain evidence="2">IBT 17660</strain>
    </source>
</reference>
<keyword evidence="3" id="KW-1185">Reference proteome</keyword>
<gene>
    <name evidence="2" type="ORF">N7530_006054</name>
</gene>
<evidence type="ECO:0000313" key="3">
    <source>
        <dbReference type="Proteomes" id="UP001147760"/>
    </source>
</evidence>
<dbReference type="AlphaFoldDB" id="A0A9X0BRX9"/>
<dbReference type="EMBL" id="JAPWDO010000003">
    <property type="protein sequence ID" value="KAJ5480545.1"/>
    <property type="molecule type" value="Genomic_DNA"/>
</dbReference>